<keyword evidence="4 8" id="KW-0418">Kinase</keyword>
<protein>
    <recommendedName>
        <fullName evidence="1">non-specific serine/threonine protein kinase</fullName>
        <ecNumber evidence="1">2.7.11.1</ecNumber>
    </recommendedName>
</protein>
<dbReference type="AlphaFoldDB" id="A0A6A6JPL7"/>
<keyword evidence="9" id="KW-1185">Reference proteome</keyword>
<evidence type="ECO:0000256" key="2">
    <source>
        <dbReference type="ARBA" id="ARBA00022679"/>
    </source>
</evidence>
<keyword evidence="8" id="KW-0723">Serine/threonine-protein kinase</keyword>
<feature type="domain" description="Protein kinase" evidence="7">
    <location>
        <begin position="15"/>
        <end position="360"/>
    </location>
</feature>
<dbReference type="PROSITE" id="PS50011">
    <property type="entry name" value="PROTEIN_KINASE_DOM"/>
    <property type="match status" value="1"/>
</dbReference>
<dbReference type="GO" id="GO:0005524">
    <property type="term" value="F:ATP binding"/>
    <property type="evidence" value="ECO:0007669"/>
    <property type="project" value="UniProtKB-KW"/>
</dbReference>
<evidence type="ECO:0000256" key="1">
    <source>
        <dbReference type="ARBA" id="ARBA00012513"/>
    </source>
</evidence>
<dbReference type="InterPro" id="IPR000719">
    <property type="entry name" value="Prot_kinase_dom"/>
</dbReference>
<evidence type="ECO:0000256" key="4">
    <source>
        <dbReference type="ARBA" id="ARBA00022777"/>
    </source>
</evidence>
<dbReference type="SMART" id="SM00220">
    <property type="entry name" value="S_TKc"/>
    <property type="match status" value="1"/>
</dbReference>
<dbReference type="EMBL" id="ML986488">
    <property type="protein sequence ID" value="KAF2278327.1"/>
    <property type="molecule type" value="Genomic_DNA"/>
</dbReference>
<evidence type="ECO:0000259" key="7">
    <source>
        <dbReference type="PROSITE" id="PS50011"/>
    </source>
</evidence>
<evidence type="ECO:0000256" key="6">
    <source>
        <dbReference type="SAM" id="MobiDB-lite"/>
    </source>
</evidence>
<dbReference type="GeneID" id="54555338"/>
<feature type="region of interest" description="Disordered" evidence="6">
    <location>
        <begin position="1"/>
        <end position="25"/>
    </location>
</feature>
<dbReference type="PANTHER" id="PTHR43671:SF13">
    <property type="entry name" value="SERINE_THREONINE-PROTEIN KINASE NEK2"/>
    <property type="match status" value="1"/>
</dbReference>
<dbReference type="InterPro" id="IPR011009">
    <property type="entry name" value="Kinase-like_dom_sf"/>
</dbReference>
<keyword evidence="3" id="KW-0547">Nucleotide-binding</keyword>
<evidence type="ECO:0000313" key="8">
    <source>
        <dbReference type="EMBL" id="KAF2278327.1"/>
    </source>
</evidence>
<dbReference type="Proteomes" id="UP000800097">
    <property type="component" value="Unassembled WGS sequence"/>
</dbReference>
<dbReference type="CDD" id="cd00180">
    <property type="entry name" value="PKc"/>
    <property type="match status" value="1"/>
</dbReference>
<sequence length="378" mass="43343">MPRKRREAPTATESTSKRSKASADREQAVFRWKQNEWTLWTRIDTLVHLMRNKYVSKQVVVKKVLKLDKDEDGERRIAHAEVRMLQRLPECNRVVKLLGYLHQCPDPAHGSAFFEYYPLGDVSAWKTKNFDNKNWKPVPEPYIWRFFIQMAQALGFIHNVLDPVPDPSRPCMLHRDIKPKNILVVQNGTTYPSFKLHDFGCATILTPEKGRIRTLCGTYEWQPPENPMVNTTAADVWALGACVHYLATGRSPVQSTTEFKRKELERGEQPSKGANCYDSIDRYYVARAPRVVTRINLTRAQQELAGIAPRITPTGQPVYNAEYSDELNDWMCKALHHNPRRRTTTATLVERMVPDGEEMLRTTSGIAGLADLHIMIGN</sequence>
<dbReference type="InterPro" id="IPR008271">
    <property type="entry name" value="Ser/Thr_kinase_AS"/>
</dbReference>
<dbReference type="GO" id="GO:0004674">
    <property type="term" value="F:protein serine/threonine kinase activity"/>
    <property type="evidence" value="ECO:0007669"/>
    <property type="project" value="UniProtKB-KW"/>
</dbReference>
<dbReference type="OrthoDB" id="310217at2759"/>
<keyword evidence="5" id="KW-0067">ATP-binding</keyword>
<accession>A0A6A6JPL7</accession>
<dbReference type="SUPFAM" id="SSF56112">
    <property type="entry name" value="Protein kinase-like (PK-like)"/>
    <property type="match status" value="1"/>
</dbReference>
<dbReference type="InterPro" id="IPR050660">
    <property type="entry name" value="NEK_Ser/Thr_kinase"/>
</dbReference>
<dbReference type="Pfam" id="PF00069">
    <property type="entry name" value="Pkinase"/>
    <property type="match status" value="1"/>
</dbReference>
<proteinExistence type="predicted"/>
<dbReference type="PROSITE" id="PS00108">
    <property type="entry name" value="PROTEIN_KINASE_ST"/>
    <property type="match status" value="1"/>
</dbReference>
<dbReference type="EC" id="2.7.11.1" evidence="1"/>
<dbReference type="Gene3D" id="1.10.510.10">
    <property type="entry name" value="Transferase(Phosphotransferase) domain 1"/>
    <property type="match status" value="1"/>
</dbReference>
<evidence type="ECO:0000256" key="5">
    <source>
        <dbReference type="ARBA" id="ARBA00022840"/>
    </source>
</evidence>
<keyword evidence="2" id="KW-0808">Transferase</keyword>
<gene>
    <name evidence="8" type="ORF">EI97DRAFT_486448</name>
</gene>
<dbReference type="RefSeq" id="XP_033655866.1">
    <property type="nucleotide sequence ID" value="XM_033802163.1"/>
</dbReference>
<organism evidence="8 9">
    <name type="scientific">Westerdykella ornata</name>
    <dbReference type="NCBI Taxonomy" id="318751"/>
    <lineage>
        <taxon>Eukaryota</taxon>
        <taxon>Fungi</taxon>
        <taxon>Dikarya</taxon>
        <taxon>Ascomycota</taxon>
        <taxon>Pezizomycotina</taxon>
        <taxon>Dothideomycetes</taxon>
        <taxon>Pleosporomycetidae</taxon>
        <taxon>Pleosporales</taxon>
        <taxon>Sporormiaceae</taxon>
        <taxon>Westerdykella</taxon>
    </lineage>
</organism>
<reference evidence="8" key="1">
    <citation type="journal article" date="2020" name="Stud. Mycol.">
        <title>101 Dothideomycetes genomes: a test case for predicting lifestyles and emergence of pathogens.</title>
        <authorList>
            <person name="Haridas S."/>
            <person name="Albert R."/>
            <person name="Binder M."/>
            <person name="Bloem J."/>
            <person name="Labutti K."/>
            <person name="Salamov A."/>
            <person name="Andreopoulos B."/>
            <person name="Baker S."/>
            <person name="Barry K."/>
            <person name="Bills G."/>
            <person name="Bluhm B."/>
            <person name="Cannon C."/>
            <person name="Castanera R."/>
            <person name="Culley D."/>
            <person name="Daum C."/>
            <person name="Ezra D."/>
            <person name="Gonzalez J."/>
            <person name="Henrissat B."/>
            <person name="Kuo A."/>
            <person name="Liang C."/>
            <person name="Lipzen A."/>
            <person name="Lutzoni F."/>
            <person name="Magnuson J."/>
            <person name="Mondo S."/>
            <person name="Nolan M."/>
            <person name="Ohm R."/>
            <person name="Pangilinan J."/>
            <person name="Park H.-J."/>
            <person name="Ramirez L."/>
            <person name="Alfaro M."/>
            <person name="Sun H."/>
            <person name="Tritt A."/>
            <person name="Yoshinaga Y."/>
            <person name="Zwiers L.-H."/>
            <person name="Turgeon B."/>
            <person name="Goodwin S."/>
            <person name="Spatafora J."/>
            <person name="Crous P."/>
            <person name="Grigoriev I."/>
        </authorList>
    </citation>
    <scope>NUCLEOTIDE SEQUENCE</scope>
    <source>
        <strain evidence="8">CBS 379.55</strain>
    </source>
</reference>
<name>A0A6A6JPL7_WESOR</name>
<evidence type="ECO:0000313" key="9">
    <source>
        <dbReference type="Proteomes" id="UP000800097"/>
    </source>
</evidence>
<evidence type="ECO:0000256" key="3">
    <source>
        <dbReference type="ARBA" id="ARBA00022741"/>
    </source>
</evidence>
<dbReference type="PANTHER" id="PTHR43671">
    <property type="entry name" value="SERINE/THREONINE-PROTEIN KINASE NEK"/>
    <property type="match status" value="1"/>
</dbReference>